<organism evidence="2 3">
    <name type="scientific">Aureimonas glaciei</name>
    <dbReference type="NCBI Taxonomy" id="1776957"/>
    <lineage>
        <taxon>Bacteria</taxon>
        <taxon>Pseudomonadati</taxon>
        <taxon>Pseudomonadota</taxon>
        <taxon>Alphaproteobacteria</taxon>
        <taxon>Hyphomicrobiales</taxon>
        <taxon>Aurantimonadaceae</taxon>
        <taxon>Aureimonas</taxon>
    </lineage>
</organism>
<dbReference type="PANTHER" id="PTHR37844:SF2">
    <property type="entry name" value="SER_THR PROTEIN PHOSPHATASE SUPERFAMILY (AFU_ORTHOLOGUE AFUA_1G14840)"/>
    <property type="match status" value="1"/>
</dbReference>
<dbReference type="EMBL" id="BMJJ01000014">
    <property type="protein sequence ID" value="GGD38328.1"/>
    <property type="molecule type" value="Genomic_DNA"/>
</dbReference>
<accession>A0A916YBP2</accession>
<proteinExistence type="predicted"/>
<reference evidence="2" key="2">
    <citation type="submission" date="2020-09" db="EMBL/GenBank/DDBJ databases">
        <authorList>
            <person name="Sun Q."/>
            <person name="Zhou Y."/>
        </authorList>
    </citation>
    <scope>NUCLEOTIDE SEQUENCE</scope>
    <source>
        <strain evidence="2">CGMCC 1.15493</strain>
    </source>
</reference>
<dbReference type="SUPFAM" id="SSF56300">
    <property type="entry name" value="Metallo-dependent phosphatases"/>
    <property type="match status" value="1"/>
</dbReference>
<feature type="domain" description="Calcineurin-like phosphoesterase" evidence="1">
    <location>
        <begin position="3"/>
        <end position="221"/>
    </location>
</feature>
<dbReference type="Proteomes" id="UP000613160">
    <property type="component" value="Unassembled WGS sequence"/>
</dbReference>
<name>A0A916YBP2_9HYPH</name>
<dbReference type="GO" id="GO:0016787">
    <property type="term" value="F:hydrolase activity"/>
    <property type="evidence" value="ECO:0007669"/>
    <property type="project" value="InterPro"/>
</dbReference>
<sequence length="299" mass="33757">MTKIWIMSDLHLDDRSTYMPSPPPDGYDVVVLAGDIHESPAKALEWAEQTFMRPAIVVAGNHEYHLDGTYERKLAEGRLHNEKKPGGGHFLENRAVVIAGTRFLGCALWTDFDFDGNQAEGMRIAGHAMIDFMLIGRKAGGSMTPVEILAIHKESIAWLDEQFSIPFDGPTVVVTHHAPSKYSVGEEFKDSRMNPAFVSHLNVFMARWRPELWIHGHIHSPSDYMLEGTRVICNPRAGNRKFRPHWVVDVRKRKPEQRYENGIPVDMYGYPMSAGDPMDDLNRGGRDDVEGMAIVTKHP</sequence>
<comment type="caution">
    <text evidence="2">The sequence shown here is derived from an EMBL/GenBank/DDBJ whole genome shotgun (WGS) entry which is preliminary data.</text>
</comment>
<dbReference type="Gene3D" id="3.60.21.10">
    <property type="match status" value="1"/>
</dbReference>
<gene>
    <name evidence="2" type="ORF">GCM10011335_46350</name>
</gene>
<dbReference type="RefSeq" id="WP_188854820.1">
    <property type="nucleotide sequence ID" value="NZ_BMJJ01000014.1"/>
</dbReference>
<evidence type="ECO:0000313" key="3">
    <source>
        <dbReference type="Proteomes" id="UP000613160"/>
    </source>
</evidence>
<dbReference type="Pfam" id="PF00149">
    <property type="entry name" value="Metallophos"/>
    <property type="match status" value="1"/>
</dbReference>
<keyword evidence="3" id="KW-1185">Reference proteome</keyword>
<reference evidence="2" key="1">
    <citation type="journal article" date="2014" name="Int. J. Syst. Evol. Microbiol.">
        <title>Complete genome sequence of Corynebacterium casei LMG S-19264T (=DSM 44701T), isolated from a smear-ripened cheese.</title>
        <authorList>
            <consortium name="US DOE Joint Genome Institute (JGI-PGF)"/>
            <person name="Walter F."/>
            <person name="Albersmeier A."/>
            <person name="Kalinowski J."/>
            <person name="Ruckert C."/>
        </authorList>
    </citation>
    <scope>NUCLEOTIDE SEQUENCE</scope>
    <source>
        <strain evidence="2">CGMCC 1.15493</strain>
    </source>
</reference>
<protein>
    <recommendedName>
        <fullName evidence="1">Calcineurin-like phosphoesterase domain-containing protein</fullName>
    </recommendedName>
</protein>
<dbReference type="AlphaFoldDB" id="A0A916YBP2"/>
<dbReference type="InterPro" id="IPR029052">
    <property type="entry name" value="Metallo-depent_PP-like"/>
</dbReference>
<dbReference type="InterPro" id="IPR004843">
    <property type="entry name" value="Calcineurin-like_PHP"/>
</dbReference>
<dbReference type="PANTHER" id="PTHR37844">
    <property type="entry name" value="SER/THR PROTEIN PHOSPHATASE SUPERFAMILY (AFU_ORTHOLOGUE AFUA_1G14840)"/>
    <property type="match status" value="1"/>
</dbReference>
<evidence type="ECO:0000259" key="1">
    <source>
        <dbReference type="Pfam" id="PF00149"/>
    </source>
</evidence>
<evidence type="ECO:0000313" key="2">
    <source>
        <dbReference type="EMBL" id="GGD38328.1"/>
    </source>
</evidence>